<evidence type="ECO:0000313" key="2">
    <source>
        <dbReference type="EMBL" id="CAG9762469.1"/>
    </source>
</evidence>
<evidence type="ECO:0000256" key="1">
    <source>
        <dbReference type="SAM" id="Coils"/>
    </source>
</evidence>
<sequence length="208" mass="24145">MLKEVKCSVPAVTGVISFYVSKDCTNISASEADALCVINRVVVFYCSGCRSSFEEIDHLLKRFYEQTVELDQKNIYFNTLENEMEELKIAFKQEIERLVNLNHIKDNHIEKLERRTQNIDEEVLEAEKSYEATLRAQKLELTRLNGELLELLKKNNIITDKLNSQVLKLDFQENELLHLKVINKSLNDNILSLSKKNDAYVSERRSSN</sequence>
<reference evidence="2" key="1">
    <citation type="submission" date="2022-01" db="EMBL/GenBank/DDBJ databases">
        <authorList>
            <person name="King R."/>
        </authorList>
    </citation>
    <scope>NUCLEOTIDE SEQUENCE</scope>
</reference>
<name>A0A9N9QKH6_9CUCU</name>
<dbReference type="Proteomes" id="UP001152799">
    <property type="component" value="Chromosome 11"/>
</dbReference>
<protein>
    <submittedName>
        <fullName evidence="2">Uncharacterized protein</fullName>
    </submittedName>
</protein>
<feature type="coiled-coil region" evidence="1">
    <location>
        <begin position="70"/>
        <end position="154"/>
    </location>
</feature>
<proteinExistence type="predicted"/>
<dbReference type="EMBL" id="OU892287">
    <property type="protein sequence ID" value="CAG9762469.1"/>
    <property type="molecule type" value="Genomic_DNA"/>
</dbReference>
<evidence type="ECO:0000313" key="3">
    <source>
        <dbReference type="Proteomes" id="UP001152799"/>
    </source>
</evidence>
<keyword evidence="3" id="KW-1185">Reference proteome</keyword>
<accession>A0A9N9QKH6</accession>
<keyword evidence="1" id="KW-0175">Coiled coil</keyword>
<gene>
    <name evidence="2" type="ORF">CEUTPL_LOCUS3148</name>
</gene>
<organism evidence="2 3">
    <name type="scientific">Ceutorhynchus assimilis</name>
    <name type="common">cabbage seed weevil</name>
    <dbReference type="NCBI Taxonomy" id="467358"/>
    <lineage>
        <taxon>Eukaryota</taxon>
        <taxon>Metazoa</taxon>
        <taxon>Ecdysozoa</taxon>
        <taxon>Arthropoda</taxon>
        <taxon>Hexapoda</taxon>
        <taxon>Insecta</taxon>
        <taxon>Pterygota</taxon>
        <taxon>Neoptera</taxon>
        <taxon>Endopterygota</taxon>
        <taxon>Coleoptera</taxon>
        <taxon>Polyphaga</taxon>
        <taxon>Cucujiformia</taxon>
        <taxon>Curculionidae</taxon>
        <taxon>Ceutorhynchinae</taxon>
        <taxon>Ceutorhynchus</taxon>
    </lineage>
</organism>
<dbReference type="AlphaFoldDB" id="A0A9N9QKH6"/>